<comment type="caution">
    <text evidence="2">The sequence shown here is derived from an EMBL/GenBank/DDBJ whole genome shotgun (WGS) entry which is preliminary data.</text>
</comment>
<keyword evidence="3" id="KW-1185">Reference proteome</keyword>
<dbReference type="Pfam" id="PF10037">
    <property type="entry name" value="MRP-S27"/>
    <property type="match status" value="1"/>
</dbReference>
<organism evidence="2 3">
    <name type="scientific">Operophtera brumata</name>
    <name type="common">Winter moth</name>
    <name type="synonym">Phalaena brumata</name>
    <dbReference type="NCBI Taxonomy" id="104452"/>
    <lineage>
        <taxon>Eukaryota</taxon>
        <taxon>Metazoa</taxon>
        <taxon>Ecdysozoa</taxon>
        <taxon>Arthropoda</taxon>
        <taxon>Hexapoda</taxon>
        <taxon>Insecta</taxon>
        <taxon>Pterygota</taxon>
        <taxon>Neoptera</taxon>
        <taxon>Endopterygota</taxon>
        <taxon>Lepidoptera</taxon>
        <taxon>Glossata</taxon>
        <taxon>Ditrysia</taxon>
        <taxon>Geometroidea</taxon>
        <taxon>Geometridae</taxon>
        <taxon>Larentiinae</taxon>
        <taxon>Operophtera</taxon>
    </lineage>
</organism>
<evidence type="ECO:0000256" key="1">
    <source>
        <dbReference type="ARBA" id="ARBA00004173"/>
    </source>
</evidence>
<keyword evidence="2" id="KW-0689">Ribosomal protein</keyword>
<dbReference type="Proteomes" id="UP000037510">
    <property type="component" value="Unassembled WGS sequence"/>
</dbReference>
<dbReference type="GO" id="GO:0005739">
    <property type="term" value="C:mitochondrion"/>
    <property type="evidence" value="ECO:0007669"/>
    <property type="project" value="UniProtKB-SubCell"/>
</dbReference>
<protein>
    <submittedName>
        <fullName evidence="2">28S ribosomal protein S27, mitochondrial</fullName>
    </submittedName>
</protein>
<keyword evidence="2" id="KW-0687">Ribonucleoprotein</keyword>
<comment type="subcellular location">
    <subcellularLocation>
        <location evidence="1">Mitochondrion</location>
    </subcellularLocation>
</comment>
<evidence type="ECO:0000313" key="2">
    <source>
        <dbReference type="EMBL" id="KOB75948.1"/>
    </source>
</evidence>
<dbReference type="AlphaFoldDB" id="A0A0L7LK56"/>
<sequence length="392" mass="45414">MLRHLQKCYQKNSRIPVIITNRNFLTNDYKCTESWDTINSSPIINKINLNDFYNQLDINYSSKGSISAIDIDIFAHAVKETDHLDELKDLLHKLRLSAETGNMLDSTHHATIRNFIKFGYIEELVGILRDPLNFGVFLDNYTANILLDELVKSEKYELAANVASLVMLQEEFSNELTCSLCQYACYKYITNYTVPEPAPTEDPKQKKVEEIKIRVKFLRNPYFDDHFDIKDTLVLAGKSLAWISDQRNDNLNNNLQIVGWMIYKKYEKLLAFCNHVSSLPTTKIFPEVLNLLEKGKSVDPENTESLDKCIGILSKIEQNSADVNLEESLKIVIENAINKVQNKDVQMQKQTQMKEDEQKLWFFENEEKIDLQIEEKEQMVETTNTKKTTTNT</sequence>
<dbReference type="PANTHER" id="PTHR21393">
    <property type="entry name" value="MITOCHONDRIAL 28S RIBOSOMAL PROTEIN S27"/>
    <property type="match status" value="1"/>
</dbReference>
<dbReference type="InterPro" id="IPR019266">
    <property type="entry name" value="Ribosomal_mS27"/>
</dbReference>
<evidence type="ECO:0000313" key="3">
    <source>
        <dbReference type="Proteomes" id="UP000037510"/>
    </source>
</evidence>
<dbReference type="GO" id="GO:0005840">
    <property type="term" value="C:ribosome"/>
    <property type="evidence" value="ECO:0007669"/>
    <property type="project" value="UniProtKB-KW"/>
</dbReference>
<dbReference type="STRING" id="104452.A0A0L7LK56"/>
<reference evidence="2 3" key="1">
    <citation type="journal article" date="2015" name="Genome Biol. Evol.">
        <title>The genome of winter moth (Operophtera brumata) provides a genomic perspective on sexual dimorphism and phenology.</title>
        <authorList>
            <person name="Derks M.F."/>
            <person name="Smit S."/>
            <person name="Salis L."/>
            <person name="Schijlen E."/>
            <person name="Bossers A."/>
            <person name="Mateman C."/>
            <person name="Pijl A.S."/>
            <person name="de Ridder D."/>
            <person name="Groenen M.A."/>
            <person name="Visser M.E."/>
            <person name="Megens H.J."/>
        </authorList>
    </citation>
    <scope>NUCLEOTIDE SEQUENCE [LARGE SCALE GENOMIC DNA]</scope>
    <source>
        <strain evidence="2">WM2013NL</strain>
        <tissue evidence="2">Head and thorax</tissue>
    </source>
</reference>
<dbReference type="InterPro" id="IPR034913">
    <property type="entry name" value="mS27/PTCD2"/>
</dbReference>
<name>A0A0L7LK56_OPEBR</name>
<proteinExistence type="predicted"/>
<gene>
    <name evidence="2" type="ORF">OBRU01_06551</name>
</gene>
<dbReference type="PANTHER" id="PTHR21393:SF0">
    <property type="entry name" value="SMALL RIBOSOMAL SUBUNIT PROTEIN MS27"/>
    <property type="match status" value="1"/>
</dbReference>
<accession>A0A0L7LK56</accession>
<feature type="non-terminal residue" evidence="2">
    <location>
        <position position="392"/>
    </location>
</feature>
<dbReference type="EMBL" id="JTDY01000769">
    <property type="protein sequence ID" value="KOB75948.1"/>
    <property type="molecule type" value="Genomic_DNA"/>
</dbReference>